<feature type="compositionally biased region" description="Polar residues" evidence="1">
    <location>
        <begin position="57"/>
        <end position="69"/>
    </location>
</feature>
<sequence length="69" mass="7589">MRDGTIPACFFNRGTAATGNDRCAHANPLEEAAKNVLTERRDRQMCSRIISLPDNPSYPSQNSALPALR</sequence>
<gene>
    <name evidence="2" type="ORF">NBRC3293_1184</name>
</gene>
<dbReference type="AlphaFoldDB" id="A0A829X1F4"/>
<name>A0A829X1F4_GLUOY</name>
<feature type="region of interest" description="Disordered" evidence="1">
    <location>
        <begin position="50"/>
        <end position="69"/>
    </location>
</feature>
<organism evidence="2 3">
    <name type="scientific">Gluconobacter oxydans NBRC 3293</name>
    <dbReference type="NCBI Taxonomy" id="1315969"/>
    <lineage>
        <taxon>Bacteria</taxon>
        <taxon>Pseudomonadati</taxon>
        <taxon>Pseudomonadota</taxon>
        <taxon>Alphaproteobacteria</taxon>
        <taxon>Acetobacterales</taxon>
        <taxon>Acetobacteraceae</taxon>
        <taxon>Gluconobacter</taxon>
    </lineage>
</organism>
<reference evidence="2 3" key="1">
    <citation type="submission" date="2013-04" db="EMBL/GenBank/DDBJ databases">
        <title>Gluconobacter oxydans NBRC 3293 whole genome sequence.</title>
        <authorList>
            <person name="Matsutani M."/>
            <person name="Yakushi T."/>
            <person name="Matsushita K."/>
        </authorList>
    </citation>
    <scope>NUCLEOTIDE SEQUENCE [LARGE SCALE GENOMIC DNA]</scope>
    <source>
        <strain evidence="2 3">NBRC 3293</strain>
    </source>
</reference>
<evidence type="ECO:0000313" key="3">
    <source>
        <dbReference type="Proteomes" id="UP000484858"/>
    </source>
</evidence>
<comment type="caution">
    <text evidence="2">The sequence shown here is derived from an EMBL/GenBank/DDBJ whole genome shotgun (WGS) entry which is preliminary data.</text>
</comment>
<accession>A0A829X1F4</accession>
<dbReference type="EMBL" id="BARJ01000006">
    <property type="protein sequence ID" value="GEM16687.1"/>
    <property type="molecule type" value="Genomic_DNA"/>
</dbReference>
<evidence type="ECO:0000256" key="1">
    <source>
        <dbReference type="SAM" id="MobiDB-lite"/>
    </source>
</evidence>
<evidence type="ECO:0000313" key="2">
    <source>
        <dbReference type="EMBL" id="GEM16687.1"/>
    </source>
</evidence>
<protein>
    <submittedName>
        <fullName evidence="2">Uncharacterized protein</fullName>
    </submittedName>
</protein>
<proteinExistence type="predicted"/>
<dbReference type="Proteomes" id="UP000484858">
    <property type="component" value="Unassembled WGS sequence"/>
</dbReference>